<dbReference type="Proteomes" id="UP000218334">
    <property type="component" value="Unassembled WGS sequence"/>
</dbReference>
<feature type="region of interest" description="Disordered" evidence="1">
    <location>
        <begin position="107"/>
        <end position="132"/>
    </location>
</feature>
<evidence type="ECO:0000313" key="3">
    <source>
        <dbReference type="Proteomes" id="UP000218334"/>
    </source>
</evidence>
<gene>
    <name evidence="2" type="ORF">ARMSODRAFT_1011585</name>
</gene>
<sequence>MSPSSSKTPSSHQSSPYQKKPTRVQSLLLLVRKSLRGMLGKKASTSLLTNIPEALLRVSTPSPIQELLSQADQTWADLPKTPLGPILPLFQLESLSQFPFQTTAKMTTKPSSTIHTPPHSLSMRPTVPTPTSNSPCPLMPINEKLSAPTFKHRLQSLALVNLKMQQQLEQLLHGEGLTRSESPTSMRGWSPTRRTRSPSPLLTLSPHPLSSVRPWAQPSSCTLKIVTSHLSDDKKPSSDSASSVYTTGSNMTSGTISRSSSMTPATRLAASWKSKSDEAYHRRRYWNAIWIVPAERARAFEDATRISYQENWSQWPRYYHR</sequence>
<evidence type="ECO:0000313" key="2">
    <source>
        <dbReference type="EMBL" id="PBK76318.1"/>
    </source>
</evidence>
<keyword evidence="3" id="KW-1185">Reference proteome</keyword>
<protein>
    <submittedName>
        <fullName evidence="2">Uncharacterized protein</fullName>
    </submittedName>
</protein>
<proteinExistence type="predicted"/>
<feature type="region of interest" description="Disordered" evidence="1">
    <location>
        <begin position="229"/>
        <end position="260"/>
    </location>
</feature>
<reference evidence="2" key="1">
    <citation type="journal article" date="2017" name="Nat. Ecol. Evol.">
        <title>Lineage-specific genetic innovations streamline the genomes of Armillaria species to pathogenesis.</title>
        <authorList>
            <consortium name="DOE Joint Genome Institute"/>
            <person name="Sipos G."/>
            <person name="Prasanna A.N."/>
            <person name="Walter M.C."/>
            <person name="O'Connor E."/>
            <person name="Balint B."/>
            <person name="Krizsan K."/>
            <person name="Kiss B."/>
            <person name="Hess J."/>
            <person name="Varga T."/>
            <person name="Slot J."/>
            <person name="Riley R."/>
            <person name="Boka B."/>
            <person name="Rigling D."/>
            <person name="Barry K."/>
            <person name="Lee J."/>
            <person name="Mihaltcheva S."/>
            <person name="LaButti K."/>
            <person name="Lipzen A."/>
            <person name="Waldron R."/>
            <person name="Moloney N.M."/>
            <person name="Sperisen C."/>
            <person name="Kredics L."/>
            <person name="Vagvolgyi C."/>
            <person name="Patrignani A."/>
            <person name="Fitzpatrick D."/>
            <person name="Nagy I."/>
            <person name="Doyle S."/>
            <person name="Anderson J."/>
            <person name="Grigoriev I.V."/>
            <person name="Guldener U."/>
            <person name="Munsterkotter M."/>
            <person name="Nagy L.G."/>
        </authorList>
    </citation>
    <scope>NUCLEOTIDE SEQUENCE [LARGE SCALE GENOMIC DNA]</scope>
    <source>
        <strain evidence="2">28-4</strain>
    </source>
</reference>
<accession>A0A2H3CD88</accession>
<evidence type="ECO:0000256" key="1">
    <source>
        <dbReference type="SAM" id="MobiDB-lite"/>
    </source>
</evidence>
<organism evidence="2 3">
    <name type="scientific">Armillaria solidipes</name>
    <dbReference type="NCBI Taxonomy" id="1076256"/>
    <lineage>
        <taxon>Eukaryota</taxon>
        <taxon>Fungi</taxon>
        <taxon>Dikarya</taxon>
        <taxon>Basidiomycota</taxon>
        <taxon>Agaricomycotina</taxon>
        <taxon>Agaricomycetes</taxon>
        <taxon>Agaricomycetidae</taxon>
        <taxon>Agaricales</taxon>
        <taxon>Marasmiineae</taxon>
        <taxon>Physalacriaceae</taxon>
        <taxon>Armillaria</taxon>
    </lineage>
</organism>
<name>A0A2H3CD88_9AGAR</name>
<feature type="region of interest" description="Disordered" evidence="1">
    <location>
        <begin position="173"/>
        <end position="206"/>
    </location>
</feature>
<feature type="compositionally biased region" description="Low complexity" evidence="1">
    <location>
        <begin position="197"/>
        <end position="206"/>
    </location>
</feature>
<feature type="compositionally biased region" description="Low complexity" evidence="1">
    <location>
        <begin position="1"/>
        <end position="16"/>
    </location>
</feature>
<dbReference type="AlphaFoldDB" id="A0A2H3CD88"/>
<dbReference type="EMBL" id="KZ293416">
    <property type="protein sequence ID" value="PBK76318.1"/>
    <property type="molecule type" value="Genomic_DNA"/>
</dbReference>
<feature type="region of interest" description="Disordered" evidence="1">
    <location>
        <begin position="1"/>
        <end position="21"/>
    </location>
</feature>
<feature type="compositionally biased region" description="Polar residues" evidence="1">
    <location>
        <begin position="244"/>
        <end position="260"/>
    </location>
</feature>